<dbReference type="InterPro" id="IPR010260">
    <property type="entry name" value="AlpA"/>
</dbReference>
<dbReference type="Proteomes" id="UP000594015">
    <property type="component" value="Chromosome"/>
</dbReference>
<sequence>MTDVQEIVREMLTAEQVLALIPISRSTLFRLERDGLFPQGEAITPHRKLWFKDEVIAWQRDLRDPKSALAQAVRARAATRKPGRPRSLKAV</sequence>
<accession>A0AAE7NST2</accession>
<name>A0AAE7NST2_9BRAD</name>
<proteinExistence type="predicted"/>
<dbReference type="Pfam" id="PF05930">
    <property type="entry name" value="Phage_AlpA"/>
    <property type="match status" value="1"/>
</dbReference>
<dbReference type="KEGG" id="barh:WN72_22885"/>
<reference evidence="1 2" key="1">
    <citation type="submission" date="2018-06" db="EMBL/GenBank/DDBJ databases">
        <title>Comparative genomics of Bradyrhizobium nodulating Arachidis hypogaea.</title>
        <authorList>
            <person name="Li Y."/>
        </authorList>
    </citation>
    <scope>NUCLEOTIDE SEQUENCE [LARGE SCALE GENOMIC DNA]</scope>
    <source>
        <strain evidence="1 2">CCBAU 051107</strain>
    </source>
</reference>
<dbReference type="EMBL" id="CP030050">
    <property type="protein sequence ID" value="QOZ68850.1"/>
    <property type="molecule type" value="Genomic_DNA"/>
</dbReference>
<dbReference type="RefSeq" id="WP_092220052.1">
    <property type="nucleotide sequence ID" value="NZ_CP030050.1"/>
</dbReference>
<evidence type="ECO:0000313" key="1">
    <source>
        <dbReference type="EMBL" id="QOZ68850.1"/>
    </source>
</evidence>
<protein>
    <submittedName>
        <fullName evidence="1">AlpA family phage regulatory protein</fullName>
    </submittedName>
</protein>
<dbReference type="AlphaFoldDB" id="A0AAE7NST2"/>
<gene>
    <name evidence="1" type="ORF">WN72_22885</name>
</gene>
<organism evidence="1 2">
    <name type="scientific">Bradyrhizobium arachidis</name>
    <dbReference type="NCBI Taxonomy" id="858423"/>
    <lineage>
        <taxon>Bacteria</taxon>
        <taxon>Pseudomonadati</taxon>
        <taxon>Pseudomonadota</taxon>
        <taxon>Alphaproteobacteria</taxon>
        <taxon>Hyphomicrobiales</taxon>
        <taxon>Nitrobacteraceae</taxon>
        <taxon>Bradyrhizobium</taxon>
    </lineage>
</organism>
<evidence type="ECO:0000313" key="2">
    <source>
        <dbReference type="Proteomes" id="UP000594015"/>
    </source>
</evidence>